<dbReference type="EMBL" id="JBBLXS010001025">
    <property type="protein sequence ID" value="MEK0189210.1"/>
    <property type="molecule type" value="Genomic_DNA"/>
</dbReference>
<proteinExistence type="predicted"/>
<protein>
    <submittedName>
        <fullName evidence="1">Uncharacterized protein</fullName>
    </submittedName>
</protein>
<dbReference type="RefSeq" id="WP_340542460.1">
    <property type="nucleotide sequence ID" value="NZ_JBBLXS010001025.1"/>
</dbReference>
<reference evidence="1 2" key="1">
    <citation type="journal article" date="2020" name="Harmful Algae">
        <title>Molecular and morphological characterization of a novel dihydroanatoxin-a producing Microcoleus species (cyanobacteria) from the Russian River, California, USA.</title>
        <authorList>
            <person name="Conklin K.Y."/>
            <person name="Stancheva R."/>
            <person name="Otten T.G."/>
            <person name="Fadness R."/>
            <person name="Boyer G.L."/>
            <person name="Read B."/>
            <person name="Zhang X."/>
            <person name="Sheath R.G."/>
        </authorList>
    </citation>
    <scope>NUCLEOTIDE SEQUENCE [LARGE SCALE GENOMIC DNA]</scope>
    <source>
        <strain evidence="1 2">PTRS2</strain>
    </source>
</reference>
<dbReference type="Proteomes" id="UP001384579">
    <property type="component" value="Unassembled WGS sequence"/>
</dbReference>
<name>A0ABU8YXL0_9CYAN</name>
<evidence type="ECO:0000313" key="1">
    <source>
        <dbReference type="EMBL" id="MEK0189210.1"/>
    </source>
</evidence>
<sequence length="61" mass="7067">MCNDPLNWYKSCFSEVERSNKLKMGDESLKDLGINLSNEFQSLLCNYTSGWLTDNLLSRED</sequence>
<gene>
    <name evidence="1" type="ORF">WMG39_30830</name>
</gene>
<accession>A0ABU8YXL0</accession>
<comment type="caution">
    <text evidence="1">The sequence shown here is derived from an EMBL/GenBank/DDBJ whole genome shotgun (WGS) entry which is preliminary data.</text>
</comment>
<feature type="non-terminal residue" evidence="1">
    <location>
        <position position="61"/>
    </location>
</feature>
<keyword evidence="2" id="KW-1185">Reference proteome</keyword>
<organism evidence="1 2">
    <name type="scientific">Microcoleus anatoxicus PTRS2</name>
    <dbReference type="NCBI Taxonomy" id="2705321"/>
    <lineage>
        <taxon>Bacteria</taxon>
        <taxon>Bacillati</taxon>
        <taxon>Cyanobacteriota</taxon>
        <taxon>Cyanophyceae</taxon>
        <taxon>Oscillatoriophycideae</taxon>
        <taxon>Oscillatoriales</taxon>
        <taxon>Microcoleaceae</taxon>
        <taxon>Microcoleus</taxon>
        <taxon>Microcoleus anatoxicus</taxon>
    </lineage>
</organism>
<evidence type="ECO:0000313" key="2">
    <source>
        <dbReference type="Proteomes" id="UP001384579"/>
    </source>
</evidence>